<dbReference type="Gene3D" id="3.10.450.50">
    <property type="match status" value="1"/>
</dbReference>
<gene>
    <name evidence="2" type="ORF">MU848_00745</name>
</gene>
<proteinExistence type="predicted"/>
<dbReference type="InterPro" id="IPR037401">
    <property type="entry name" value="SnoaL-like"/>
</dbReference>
<evidence type="ECO:0000313" key="3">
    <source>
        <dbReference type="Proteomes" id="UP001203512"/>
    </source>
</evidence>
<accession>A0ABT0DSL0</accession>
<keyword evidence="3" id="KW-1185">Reference proteome</keyword>
<organism evidence="2 3">
    <name type="scientific">Sphingobium agri</name>
    <dbReference type="NCBI Taxonomy" id="2933566"/>
    <lineage>
        <taxon>Bacteria</taxon>
        <taxon>Pseudomonadati</taxon>
        <taxon>Pseudomonadota</taxon>
        <taxon>Alphaproteobacteria</taxon>
        <taxon>Sphingomonadales</taxon>
        <taxon>Sphingomonadaceae</taxon>
        <taxon>Sphingobium</taxon>
    </lineage>
</organism>
<comment type="caution">
    <text evidence="2">The sequence shown here is derived from an EMBL/GenBank/DDBJ whole genome shotgun (WGS) entry which is preliminary data.</text>
</comment>
<dbReference type="RefSeq" id="WP_247229558.1">
    <property type="nucleotide sequence ID" value="NZ_JALKHS010000003.1"/>
</dbReference>
<dbReference type="Pfam" id="PF12680">
    <property type="entry name" value="SnoaL_2"/>
    <property type="match status" value="1"/>
</dbReference>
<dbReference type="Proteomes" id="UP001203512">
    <property type="component" value="Unassembled WGS sequence"/>
</dbReference>
<dbReference type="InterPro" id="IPR032710">
    <property type="entry name" value="NTF2-like_dom_sf"/>
</dbReference>
<sequence length="149" mass="17236">MTSSANRDLFVTMLTALGRKDFDEVERCLAEDILFEWPFPVMDGFPVEHRGARWFLEAMQASWRDFDDYAYRIEIIHDLVGDDQLIAEYSSHSRYIPTGAPYSNRYISVFDFAGGRITRWREYVNPRVVAQILGEGASWSEDGGAQRRV</sequence>
<name>A0ABT0DSL0_9SPHN</name>
<dbReference type="SUPFAM" id="SSF54427">
    <property type="entry name" value="NTF2-like"/>
    <property type="match status" value="1"/>
</dbReference>
<evidence type="ECO:0000259" key="1">
    <source>
        <dbReference type="Pfam" id="PF12680"/>
    </source>
</evidence>
<reference evidence="2 3" key="1">
    <citation type="submission" date="2022-04" db="EMBL/GenBank/DDBJ databases">
        <authorList>
            <person name="Huq M.A."/>
        </authorList>
    </citation>
    <scope>NUCLEOTIDE SEQUENCE [LARGE SCALE GENOMIC DNA]</scope>
    <source>
        <strain evidence="2 3">MAH-33</strain>
    </source>
</reference>
<evidence type="ECO:0000313" key="2">
    <source>
        <dbReference type="EMBL" id="MCK0530106.1"/>
    </source>
</evidence>
<feature type="domain" description="SnoaL-like" evidence="1">
    <location>
        <begin position="13"/>
        <end position="120"/>
    </location>
</feature>
<dbReference type="EMBL" id="JALKHS010000003">
    <property type="protein sequence ID" value="MCK0530106.1"/>
    <property type="molecule type" value="Genomic_DNA"/>
</dbReference>
<protein>
    <submittedName>
        <fullName evidence="2">Nuclear transport factor 2 family protein</fullName>
    </submittedName>
</protein>